<reference evidence="1 2" key="1">
    <citation type="submission" date="2020-10" db="EMBL/GenBank/DDBJ databases">
        <title>Connecting structure to function with the recovery of over 1000 high-quality activated sludge metagenome-assembled genomes encoding full-length rRNA genes using long-read sequencing.</title>
        <authorList>
            <person name="Singleton C.M."/>
            <person name="Petriglieri F."/>
            <person name="Kristensen J.M."/>
            <person name="Kirkegaard R.H."/>
            <person name="Michaelsen T.Y."/>
            <person name="Andersen M.H."/>
            <person name="Karst S.M."/>
            <person name="Dueholm M.S."/>
            <person name="Nielsen P.H."/>
            <person name="Albertsen M."/>
        </authorList>
    </citation>
    <scope>NUCLEOTIDE SEQUENCE [LARGE SCALE GENOMIC DNA]</scope>
    <source>
        <strain evidence="1">Lyne_18-Q3-R50-59_MAXAC.006</strain>
    </source>
</reference>
<gene>
    <name evidence="1" type="ORF">IPN02_02630</name>
</gene>
<comment type="caution">
    <text evidence="1">The sequence shown here is derived from an EMBL/GenBank/DDBJ whole genome shotgun (WGS) entry which is preliminary data.</text>
</comment>
<dbReference type="Proteomes" id="UP000727993">
    <property type="component" value="Unassembled WGS sequence"/>
</dbReference>
<dbReference type="AlphaFoldDB" id="A0A936NBF9"/>
<organism evidence="1 2">
    <name type="scientific">Candidatus Neomicrothrix subdominans</name>
    <dbReference type="NCBI Taxonomy" id="2954438"/>
    <lineage>
        <taxon>Bacteria</taxon>
        <taxon>Bacillati</taxon>
        <taxon>Actinomycetota</taxon>
        <taxon>Acidimicrobiia</taxon>
        <taxon>Acidimicrobiales</taxon>
        <taxon>Microthrixaceae</taxon>
        <taxon>Candidatus Neomicrothrix</taxon>
    </lineage>
</organism>
<evidence type="ECO:0000313" key="2">
    <source>
        <dbReference type="Proteomes" id="UP000727993"/>
    </source>
</evidence>
<name>A0A936NBF9_9ACTN</name>
<evidence type="ECO:0008006" key="3">
    <source>
        <dbReference type="Google" id="ProtNLM"/>
    </source>
</evidence>
<dbReference type="EMBL" id="JADJZA010000001">
    <property type="protein sequence ID" value="MBK9295774.1"/>
    <property type="molecule type" value="Genomic_DNA"/>
</dbReference>
<sequence length="126" mass="13262">MTLILDTGAFFALERNDRAMWRRLKAAKLAGVPPRTHGGVIAQVWRGGAGRQAPLARALKSIETTPLDDGLGRRAGVLLARSGMGDAIDAAVVALADHDDQIITSDPGDIASLVHAAELRCDVVLS</sequence>
<accession>A0A936NBF9</accession>
<dbReference type="SUPFAM" id="SSF88723">
    <property type="entry name" value="PIN domain-like"/>
    <property type="match status" value="1"/>
</dbReference>
<protein>
    <recommendedName>
        <fullName evidence="3">Twitching motility protein PilT</fullName>
    </recommendedName>
</protein>
<evidence type="ECO:0000313" key="1">
    <source>
        <dbReference type="EMBL" id="MBK9295774.1"/>
    </source>
</evidence>
<proteinExistence type="predicted"/>
<dbReference type="InterPro" id="IPR029060">
    <property type="entry name" value="PIN-like_dom_sf"/>
</dbReference>